<dbReference type="PROSITE" id="PS51084">
    <property type="entry name" value="HIT_2"/>
    <property type="match status" value="1"/>
</dbReference>
<dbReference type="InterPro" id="IPR052908">
    <property type="entry name" value="AP-4-A_phosphorylase"/>
</dbReference>
<evidence type="ECO:0000313" key="5">
    <source>
        <dbReference type="EMBL" id="CCE69437.1"/>
    </source>
</evidence>
<dbReference type="GO" id="GO:0000166">
    <property type="term" value="F:nucleotide binding"/>
    <property type="evidence" value="ECO:0007669"/>
    <property type="project" value="UniProtKB-KW"/>
</dbReference>
<feature type="domain" description="HIT" evidence="3">
    <location>
        <begin position="39"/>
        <end position="149"/>
    </location>
</feature>
<accession>Q9V2L0</accession>
<reference evidence="4" key="1">
    <citation type="submission" date="1999-07" db="EMBL/GenBank/DDBJ databases">
        <authorList>
            <person name="Genoscope"/>
        </authorList>
    </citation>
    <scope>NUCLEOTIDE SEQUENCE</scope>
    <source>
        <strain evidence="4">Orsay</strain>
    </source>
</reference>
<organism evidence="4 6">
    <name type="scientific">Pyrococcus abyssi (strain GE5 / Orsay)</name>
    <dbReference type="NCBI Taxonomy" id="272844"/>
    <lineage>
        <taxon>Archaea</taxon>
        <taxon>Methanobacteriati</taxon>
        <taxon>Methanobacteriota</taxon>
        <taxon>Thermococci</taxon>
        <taxon>Thermococcales</taxon>
        <taxon>Thermococcaceae</taxon>
        <taxon>Pyrococcus</taxon>
    </lineage>
</organism>
<dbReference type="KEGG" id="pab:PAB2301"/>
<dbReference type="InterPro" id="IPR011146">
    <property type="entry name" value="HIT-like"/>
</dbReference>
<dbReference type="STRING" id="272844.PAB2301"/>
<dbReference type="GO" id="GO:0003824">
    <property type="term" value="F:catalytic activity"/>
    <property type="evidence" value="ECO:0007669"/>
    <property type="project" value="InterPro"/>
</dbReference>
<evidence type="ECO:0000313" key="4">
    <source>
        <dbReference type="EMBL" id="CAB48988.1"/>
    </source>
</evidence>
<keyword evidence="1" id="KW-0547">Nucleotide-binding</keyword>
<dbReference type="SUPFAM" id="SSF54197">
    <property type="entry name" value="HIT-like"/>
    <property type="match status" value="1"/>
</dbReference>
<dbReference type="EMBL" id="AJ248283">
    <property type="protein sequence ID" value="CAB48988.1"/>
    <property type="molecule type" value="Genomic_DNA"/>
</dbReference>
<dbReference type="PANTHER" id="PTHR42997:SF1">
    <property type="entry name" value="AP-4-A PHOSPHORYLASE"/>
    <property type="match status" value="1"/>
</dbReference>
<dbReference type="eggNOG" id="arCOG00419">
    <property type="taxonomic scope" value="Archaea"/>
</dbReference>
<evidence type="ECO:0000313" key="6">
    <source>
        <dbReference type="Proteomes" id="UP000000810"/>
    </source>
</evidence>
<reference evidence="4 6" key="4">
    <citation type="journal article" date="2003" name="Mol. Microbiol.">
        <title>An integrated analysis of the genome of the hyperthermophilic archaeon Pyrococcus abyssi.</title>
        <authorList>
            <person name="Cohen G."/>
            <person name="Barbe V."/>
            <person name="Flament D."/>
            <person name="Galperin M."/>
            <person name="Heilig R."/>
            <person name="Ripp R."/>
            <person name="Lecompte O."/>
            <person name="Prieur D."/>
            <person name="Poch O."/>
            <person name="Quellerou J."/>
            <person name="Thierry J.C."/>
            <person name="Van der Oost J."/>
            <person name="Weissenbach J."/>
            <person name="Zivanovic Y."/>
            <person name="Forterre P."/>
        </authorList>
    </citation>
    <scope>NUCLEOTIDE SEQUENCE [LARGE SCALE GENOMIC DNA]</scope>
    <source>
        <strain evidence="6">GE5 / Orsay</strain>
        <strain evidence="4">Orsay</strain>
    </source>
</reference>
<evidence type="ECO:0000256" key="1">
    <source>
        <dbReference type="ARBA" id="ARBA00022741"/>
    </source>
</evidence>
<dbReference type="Proteomes" id="UP000000810">
    <property type="component" value="Chromosome"/>
</dbReference>
<proteinExistence type="predicted"/>
<dbReference type="HOGENOM" id="CLU_056776_1_2_2"/>
<dbReference type="PATRIC" id="fig|272844.11.peg.72"/>
<dbReference type="InterPro" id="IPR039383">
    <property type="entry name" value="FHIT"/>
</dbReference>
<evidence type="ECO:0000256" key="2">
    <source>
        <dbReference type="PROSITE-ProRule" id="PRU00464"/>
    </source>
</evidence>
<sequence>MTKAFKNTKLLLRLGGAMKILWAPWRIEYIRAPKHEGCIFCDFPKENRDRERLILYRGKHAFIIMNNYPYNPGHVMVAPYRHVASIEDLTEEEMLEIMKLAALIMKAIRKVMKPDGFNLGFNIGKVAGAGVDGHVHLHIVPRWNGDTNFMPVIADTKVIPESLEQAYDELKKALEEIEDAERERA</sequence>
<feature type="short sequence motif" description="Histidine triad motif" evidence="2">
    <location>
        <begin position="134"/>
        <end position="138"/>
    </location>
</feature>
<reference evidence="5 7" key="5">
    <citation type="journal article" date="2012" name="Curr. Microbiol.">
        <title>Re-annotation of two hyperthermophilic archaea Pyrococcus abyssi GE5 and Pyrococcus furiosus DSM 3638.</title>
        <authorList>
            <person name="Gao J."/>
            <person name="Wang J."/>
        </authorList>
    </citation>
    <scope>GENOME REANNOTATION</scope>
    <source>
        <strain evidence="5">GE5</strain>
        <strain evidence="7">GE5 / Orsay</strain>
    </source>
</reference>
<dbReference type="AlphaFoldDB" id="Q9V2L0"/>
<protein>
    <submittedName>
        <fullName evidence="5">Hit family protein</fullName>
    </submittedName>
    <submittedName>
        <fullName evidence="4">Hit histidine triad protein</fullName>
    </submittedName>
</protein>
<dbReference type="Proteomes" id="UP000009139">
    <property type="component" value="Chromosome"/>
</dbReference>
<dbReference type="EMBL" id="HE613800">
    <property type="protein sequence ID" value="CCE69437.1"/>
    <property type="molecule type" value="Genomic_DNA"/>
</dbReference>
<dbReference type="Pfam" id="PF01230">
    <property type="entry name" value="HIT"/>
    <property type="match status" value="1"/>
</dbReference>
<evidence type="ECO:0000259" key="3">
    <source>
        <dbReference type="PROSITE" id="PS51084"/>
    </source>
</evidence>
<reference evidence="4" key="3">
    <citation type="journal article" date="2001" name="Genome Res.">
        <title>Genome evolution at the genus level: comparison of three complete genomes of hyperthermophilic archaea.</title>
        <authorList>
            <person name="Lecompte O."/>
            <person name="Ripp R."/>
            <person name="Puzos-Barbe V."/>
            <person name="Duprat S."/>
            <person name="Heilig R."/>
            <person name="Dietrich J."/>
            <person name="Thierry J.C."/>
            <person name="Poch O."/>
        </authorList>
    </citation>
    <scope>NUCLEOTIDE SEQUENCE</scope>
    <source>
        <strain evidence="4">Orsay</strain>
    </source>
</reference>
<gene>
    <name evidence="4" type="ordered locus">PAB2301</name>
</gene>
<name>Q9V2L0_PYRAB</name>
<dbReference type="InterPro" id="IPR036265">
    <property type="entry name" value="HIT-like_sf"/>
</dbReference>
<evidence type="ECO:0000313" key="7">
    <source>
        <dbReference type="Proteomes" id="UP000009139"/>
    </source>
</evidence>
<dbReference type="CDD" id="cd01275">
    <property type="entry name" value="FHIT"/>
    <property type="match status" value="1"/>
</dbReference>
<dbReference type="Gene3D" id="3.30.428.10">
    <property type="entry name" value="HIT-like"/>
    <property type="match status" value="1"/>
</dbReference>
<dbReference type="PANTHER" id="PTHR42997">
    <property type="entry name" value="HIT FAMILY HYDROLASE"/>
    <property type="match status" value="1"/>
</dbReference>
<reference evidence="4" key="2">
    <citation type="journal article" date="2000" name="J. Mol. Biol.">
        <title>Archaeal homologs of eukaryotic methylation guide small nucleolar RNAs: lessons from the Pyrococcus genomes.</title>
        <authorList>
            <person name="Gaspin C."/>
            <person name="Cavaille J."/>
            <person name="Erauso G."/>
        </authorList>
    </citation>
    <scope>NUCLEOTIDE SEQUENCE</scope>
    <source>
        <strain evidence="4">Orsay</strain>
    </source>
</reference>
<dbReference type="PIR" id="E75192">
    <property type="entry name" value="E75192"/>
</dbReference>
<keyword evidence="6" id="KW-1185">Reference proteome</keyword>